<dbReference type="InterPro" id="IPR001789">
    <property type="entry name" value="Sig_transdc_resp-reg_receiver"/>
</dbReference>
<dbReference type="GO" id="GO:0000160">
    <property type="term" value="P:phosphorelay signal transduction system"/>
    <property type="evidence" value="ECO:0007669"/>
    <property type="project" value="InterPro"/>
</dbReference>
<dbReference type="SUPFAM" id="SSF141868">
    <property type="entry name" value="EAL domain-like"/>
    <property type="match status" value="1"/>
</dbReference>
<dbReference type="InterPro" id="IPR050706">
    <property type="entry name" value="Cyclic-di-GMP_PDE-like"/>
</dbReference>
<dbReference type="SMART" id="SM00448">
    <property type="entry name" value="REC"/>
    <property type="match status" value="1"/>
</dbReference>
<evidence type="ECO:0000259" key="2">
    <source>
        <dbReference type="PROSITE" id="PS50110"/>
    </source>
</evidence>
<feature type="domain" description="Response regulatory" evidence="2">
    <location>
        <begin position="5"/>
        <end position="125"/>
    </location>
</feature>
<keyword evidence="1" id="KW-0597">Phosphoprotein</keyword>
<gene>
    <name evidence="4" type="ORF">A6E04_16585</name>
</gene>
<proteinExistence type="predicted"/>
<dbReference type="GO" id="GO:0071111">
    <property type="term" value="F:cyclic-guanylate-specific phosphodiesterase activity"/>
    <property type="evidence" value="ECO:0007669"/>
    <property type="project" value="InterPro"/>
</dbReference>
<evidence type="ECO:0000313" key="4">
    <source>
        <dbReference type="EMBL" id="OCH19639.1"/>
    </source>
</evidence>
<dbReference type="CDD" id="cd17546">
    <property type="entry name" value="REC_hyHK_CKI1_RcsC-like"/>
    <property type="match status" value="1"/>
</dbReference>
<dbReference type="PANTHER" id="PTHR33121">
    <property type="entry name" value="CYCLIC DI-GMP PHOSPHODIESTERASE PDEF"/>
    <property type="match status" value="1"/>
</dbReference>
<dbReference type="AlphaFoldDB" id="A0A1B9NWN4"/>
<sequence length="396" mass="44441">MIKLSILIVDDHPLQALVLENNLKSIGVEHVSSVYSGFQALEAIKEHQFDVVFCDLDMPEMDGIQLLTALKEHEYGGGIVILSALDLVVLSTVGSICKKLDFSFTEIMTKPATVNDLLPIIKGIDAQINKQEFKHISNSFQYHIDISIYDVLQALSCGEIKNYYQPQVDFTSGNIVSVEILARWMHPIYGLMSPAEFLPIIEKNNLTDELFDVVMTNALSDYSQGLLPYPSSINVTQESLEKADFSKRFLTMCHNHKVKPALFTVELTEREAFSNSITLLENLTRLRINQVGVSIDDFGTGYSSLMKLSQLPFSEVKVDRSFVSTCLTDHANKIIVDFSCALVKKMNMIIVAEGVEDEATWLYLKDVGFDLCQGYYTGKPMPIEVLKIISELERSK</sequence>
<evidence type="ECO:0000259" key="3">
    <source>
        <dbReference type="PROSITE" id="PS50883"/>
    </source>
</evidence>
<dbReference type="SUPFAM" id="SSF52172">
    <property type="entry name" value="CheY-like"/>
    <property type="match status" value="1"/>
</dbReference>
<dbReference type="EMBL" id="MAJU01000015">
    <property type="protein sequence ID" value="OCH19639.1"/>
    <property type="molecule type" value="Genomic_DNA"/>
</dbReference>
<dbReference type="PROSITE" id="PS50110">
    <property type="entry name" value="RESPONSE_REGULATORY"/>
    <property type="match status" value="1"/>
</dbReference>
<comment type="caution">
    <text evidence="4">The sequence shown here is derived from an EMBL/GenBank/DDBJ whole genome shotgun (WGS) entry which is preliminary data.</text>
</comment>
<protein>
    <recommendedName>
        <fullName evidence="6">Diguanylate phosphodiesterase</fullName>
    </recommendedName>
</protein>
<evidence type="ECO:0008006" key="6">
    <source>
        <dbReference type="Google" id="ProtNLM"/>
    </source>
</evidence>
<evidence type="ECO:0000313" key="5">
    <source>
        <dbReference type="Proteomes" id="UP000093523"/>
    </source>
</evidence>
<dbReference type="Pfam" id="PF00072">
    <property type="entry name" value="Response_reg"/>
    <property type="match status" value="1"/>
</dbReference>
<dbReference type="SMART" id="SM00052">
    <property type="entry name" value="EAL"/>
    <property type="match status" value="1"/>
</dbReference>
<dbReference type="Proteomes" id="UP000093523">
    <property type="component" value="Unassembled WGS sequence"/>
</dbReference>
<dbReference type="PANTHER" id="PTHR33121:SF71">
    <property type="entry name" value="OXYGEN SENSOR PROTEIN DOSP"/>
    <property type="match status" value="1"/>
</dbReference>
<evidence type="ECO:0000256" key="1">
    <source>
        <dbReference type="PROSITE-ProRule" id="PRU00169"/>
    </source>
</evidence>
<dbReference type="InterPro" id="IPR011006">
    <property type="entry name" value="CheY-like_superfamily"/>
</dbReference>
<dbReference type="InterPro" id="IPR001633">
    <property type="entry name" value="EAL_dom"/>
</dbReference>
<dbReference type="RefSeq" id="WP_017023360.1">
    <property type="nucleotide sequence ID" value="NZ_CAWMPN010000015.1"/>
</dbReference>
<dbReference type="Pfam" id="PF00563">
    <property type="entry name" value="EAL"/>
    <property type="match status" value="1"/>
</dbReference>
<name>A0A1B9NWN4_ALILO</name>
<dbReference type="Gene3D" id="3.20.20.450">
    <property type="entry name" value="EAL domain"/>
    <property type="match status" value="1"/>
</dbReference>
<accession>A0A1B9NWN4</accession>
<feature type="modified residue" description="4-aspartylphosphate" evidence="1">
    <location>
        <position position="55"/>
    </location>
</feature>
<dbReference type="CDD" id="cd01948">
    <property type="entry name" value="EAL"/>
    <property type="match status" value="1"/>
</dbReference>
<feature type="domain" description="EAL" evidence="3">
    <location>
        <begin position="141"/>
        <end position="394"/>
    </location>
</feature>
<dbReference type="OrthoDB" id="9812358at2"/>
<dbReference type="InterPro" id="IPR035919">
    <property type="entry name" value="EAL_sf"/>
</dbReference>
<dbReference type="STRING" id="688.A6E04_16585"/>
<dbReference type="Gene3D" id="3.40.50.2300">
    <property type="match status" value="1"/>
</dbReference>
<reference evidence="4 5" key="1">
    <citation type="submission" date="2016-06" db="EMBL/GenBank/DDBJ databases">
        <authorList>
            <person name="Kjaerup R.B."/>
            <person name="Dalgaard T.S."/>
            <person name="Juul-Madsen H.R."/>
        </authorList>
    </citation>
    <scope>NUCLEOTIDE SEQUENCE [LARGE SCALE GENOMIC DNA]</scope>
    <source>
        <strain evidence="4 5">1S159</strain>
    </source>
</reference>
<organism evidence="4 5">
    <name type="scientific">Aliivibrio logei</name>
    <name type="common">Vibrio logei</name>
    <dbReference type="NCBI Taxonomy" id="688"/>
    <lineage>
        <taxon>Bacteria</taxon>
        <taxon>Pseudomonadati</taxon>
        <taxon>Pseudomonadota</taxon>
        <taxon>Gammaproteobacteria</taxon>
        <taxon>Vibrionales</taxon>
        <taxon>Vibrionaceae</taxon>
        <taxon>Aliivibrio</taxon>
    </lineage>
</organism>
<dbReference type="PROSITE" id="PS50883">
    <property type="entry name" value="EAL"/>
    <property type="match status" value="1"/>
</dbReference>